<dbReference type="Pfam" id="PF13620">
    <property type="entry name" value="CarboxypepD_reg"/>
    <property type="match status" value="2"/>
</dbReference>
<evidence type="ECO:0000313" key="1">
    <source>
        <dbReference type="EMBL" id="AET64014.1"/>
    </source>
</evidence>
<reference evidence="1 2" key="1">
    <citation type="journal article" date="2012" name="PLoS ONE">
        <title>The genome characteristics and predicted function of methyl-group oxidation pathway in the obligate aceticlastic methanogens, Methanosaeta spp.</title>
        <authorList>
            <person name="Zhu J."/>
            <person name="Zheng H."/>
            <person name="Ai G."/>
            <person name="Zhang G."/>
            <person name="Liu D."/>
            <person name="Liu X."/>
            <person name="Dong X."/>
        </authorList>
    </citation>
    <scope>NUCLEOTIDE SEQUENCE [LARGE SCALE GENOMIC DNA]</scope>
    <source>
        <strain evidence="1 2">6Ac</strain>
    </source>
</reference>
<dbReference type="PATRIC" id="fig|1110509.7.peg.705"/>
<dbReference type="HOGENOM" id="CLU_745165_0_0_2"/>
<dbReference type="SUPFAM" id="SSF49464">
    <property type="entry name" value="Carboxypeptidase regulatory domain-like"/>
    <property type="match status" value="2"/>
</dbReference>
<evidence type="ECO:0000313" key="2">
    <source>
        <dbReference type="Proteomes" id="UP000005877"/>
    </source>
</evidence>
<sequence>MRSFVGSAFWMLVLVYAAAFTAGGTAADEMTMLDFLPNPFAADRPEWDPFGPGYESTYYPGRPPWDPFSPESRDLPRIVSADPFAPEYNLSIGADVSSRNQLYLQSGRLLVTEGVVGLGSPYTLWLYVGEWGPLSVYDGGRRILYQGLVTRGWYRIDQYAETLEEHRYQFNTSRWSNPVPLAVSSAGYPTGYGLVGRVVDTRGNGIPGALVRMTGSAGGIFTTATDLQGYYGMDVPSGSYTVTAEKEGFTFSPSTARVWTGAVSAAGTVVGYQTGWSPEADPGAYEAGWVEGVVTDRSGAPVPGATVRIDGIFTVTTDRDGGYGASLAPGWHSISVYAAGYKFSSASVQIRPGQGSRLDLQGTKVVVLGSY</sequence>
<proteinExistence type="predicted"/>
<dbReference type="AlphaFoldDB" id="G7WNN8"/>
<dbReference type="KEGG" id="mhi:Mhar_0636"/>
<dbReference type="EMBL" id="CP003117">
    <property type="protein sequence ID" value="AET64014.1"/>
    <property type="molecule type" value="Genomic_DNA"/>
</dbReference>
<dbReference type="InterPro" id="IPR008969">
    <property type="entry name" value="CarboxyPept-like_regulatory"/>
</dbReference>
<dbReference type="Proteomes" id="UP000005877">
    <property type="component" value="Chromosome"/>
</dbReference>
<accession>G7WNN8</accession>
<dbReference type="Gene3D" id="2.60.40.1120">
    <property type="entry name" value="Carboxypeptidase-like, regulatory domain"/>
    <property type="match status" value="2"/>
</dbReference>
<organism evidence="1 2">
    <name type="scientific">Methanothrix harundinacea (strain 6Ac)</name>
    <name type="common">Methanosaeta harundinacea</name>
    <dbReference type="NCBI Taxonomy" id="1110509"/>
    <lineage>
        <taxon>Archaea</taxon>
        <taxon>Methanobacteriati</taxon>
        <taxon>Methanobacteriota</taxon>
        <taxon>Stenosarchaea group</taxon>
        <taxon>Methanomicrobia</taxon>
        <taxon>Methanotrichales</taxon>
        <taxon>Methanotrichaceae</taxon>
        <taxon>Methanothrix</taxon>
    </lineage>
</organism>
<evidence type="ECO:0008006" key="3">
    <source>
        <dbReference type="Google" id="ProtNLM"/>
    </source>
</evidence>
<gene>
    <name evidence="1" type="ordered locus">Mhar_0636</name>
</gene>
<keyword evidence="2" id="KW-1185">Reference proteome</keyword>
<protein>
    <recommendedName>
        <fullName evidence="3">Cna B domain protein</fullName>
    </recommendedName>
</protein>
<name>G7WNN8_METH6</name>